<evidence type="ECO:0000256" key="2">
    <source>
        <dbReference type="ARBA" id="ARBA00019694"/>
    </source>
</evidence>
<evidence type="ECO:0000256" key="4">
    <source>
        <dbReference type="SAM" id="MobiDB-lite"/>
    </source>
</evidence>
<evidence type="ECO:0000256" key="3">
    <source>
        <dbReference type="SAM" id="Coils"/>
    </source>
</evidence>
<dbReference type="Pfam" id="PF11265">
    <property type="entry name" value="Med25_VWA"/>
    <property type="match status" value="1"/>
</dbReference>
<dbReference type="InterPro" id="IPR021419">
    <property type="entry name" value="Mediator_Med25_VWA"/>
</dbReference>
<evidence type="ECO:0000313" key="7">
    <source>
        <dbReference type="Proteomes" id="UP001163823"/>
    </source>
</evidence>
<proteinExistence type="inferred from homology"/>
<dbReference type="GO" id="GO:0005667">
    <property type="term" value="C:transcription regulator complex"/>
    <property type="evidence" value="ECO:0007669"/>
    <property type="project" value="TreeGrafter"/>
</dbReference>
<feature type="region of interest" description="Disordered" evidence="4">
    <location>
        <begin position="317"/>
        <end position="337"/>
    </location>
</feature>
<protein>
    <recommendedName>
        <fullName evidence="2">Mediator of RNA polymerase II transcription subunit 25</fullName>
    </recommendedName>
</protein>
<dbReference type="GO" id="GO:0045944">
    <property type="term" value="P:positive regulation of transcription by RNA polymerase II"/>
    <property type="evidence" value="ECO:0007669"/>
    <property type="project" value="TreeGrafter"/>
</dbReference>
<evidence type="ECO:0000256" key="1">
    <source>
        <dbReference type="ARBA" id="ARBA00009102"/>
    </source>
</evidence>
<organism evidence="6 7">
    <name type="scientific">Quillaja saponaria</name>
    <name type="common">Soap bark tree</name>
    <dbReference type="NCBI Taxonomy" id="32244"/>
    <lineage>
        <taxon>Eukaryota</taxon>
        <taxon>Viridiplantae</taxon>
        <taxon>Streptophyta</taxon>
        <taxon>Embryophyta</taxon>
        <taxon>Tracheophyta</taxon>
        <taxon>Spermatophyta</taxon>
        <taxon>Magnoliopsida</taxon>
        <taxon>eudicotyledons</taxon>
        <taxon>Gunneridae</taxon>
        <taxon>Pentapetalae</taxon>
        <taxon>rosids</taxon>
        <taxon>fabids</taxon>
        <taxon>Fabales</taxon>
        <taxon>Quillajaceae</taxon>
        <taxon>Quillaja</taxon>
    </lineage>
</organism>
<comment type="caution">
    <text evidence="6">The sequence shown here is derived from an EMBL/GenBank/DDBJ whole genome shotgun (WGS) entry which is preliminary data.</text>
</comment>
<feature type="domain" description="Mediator of RNA polymerase II transcription subunit 25 von Willebrand factor type A" evidence="5">
    <location>
        <begin position="2"/>
        <end position="149"/>
    </location>
</feature>
<evidence type="ECO:0000313" key="6">
    <source>
        <dbReference type="EMBL" id="KAJ7954067.1"/>
    </source>
</evidence>
<name>A0AAD7L9R7_QUISA</name>
<dbReference type="PANTHER" id="PTHR12433">
    <property type="entry name" value="MEDIATOR OF RNA POLYMERASE II TRANSCRIPTION SUBUNIT 25"/>
    <property type="match status" value="1"/>
</dbReference>
<dbReference type="AlphaFoldDB" id="A0AAD7L9R7"/>
<gene>
    <name evidence="6" type="ORF">O6P43_025682</name>
</gene>
<sequence length="483" mass="54049">METFIQWLSDVPFSGGGFNGAAIAEGLAEALMMFHSQSGCQNQQDVDGQHHCILVAASNPYHLQTPVFIPKVQNLEKSESVVPKLERRLHDAMDVAKEFAQCSVSLSVICLKQLPNLRDIYNVGKRNPRAADPPIDNVKNPHFLVLISENFREAHAALSGPGTTNSSCYPSPFKMDAASVTGPPSTSTLLAVIRCYAICPIQILQILGGMTSAPTPIEGGLYGMRHGQPVFITKLEGYRKSSASEKQYVRKADFLVFCSMIQHGFLGQLQEKNLCAVIQLPSQTLLLSVSDKACRLFGMLFPGDMLIIKPKISSQQQQQHEQMQSQRQHLSQMQQQRHLLQMQQEQQHLLQMQQEQQLLQMQQQQQHPPMQQQQQLLQVQQQQLPQLEQQLPQLQHLQLSQLFQTQQQQQLPQLQHQQQLLQQQQTVGAGMGQAYDHGPGRSQLVAQGQVSSQGSSNMLGGGFMRVANKTMSRGEKIGYLPFY</sequence>
<dbReference type="GO" id="GO:0016592">
    <property type="term" value="C:mediator complex"/>
    <property type="evidence" value="ECO:0007669"/>
    <property type="project" value="TreeGrafter"/>
</dbReference>
<dbReference type="Proteomes" id="UP001163823">
    <property type="component" value="Chromosome 10"/>
</dbReference>
<reference evidence="6" key="1">
    <citation type="journal article" date="2023" name="Science">
        <title>Elucidation of the pathway for biosynthesis of saponin adjuvants from the soapbark tree.</title>
        <authorList>
            <person name="Reed J."/>
            <person name="Orme A."/>
            <person name="El-Demerdash A."/>
            <person name="Owen C."/>
            <person name="Martin L.B.B."/>
            <person name="Misra R.C."/>
            <person name="Kikuchi S."/>
            <person name="Rejzek M."/>
            <person name="Martin A.C."/>
            <person name="Harkess A."/>
            <person name="Leebens-Mack J."/>
            <person name="Louveau T."/>
            <person name="Stephenson M.J."/>
            <person name="Osbourn A."/>
        </authorList>
    </citation>
    <scope>NUCLEOTIDE SEQUENCE</scope>
    <source>
        <strain evidence="6">S10</strain>
    </source>
</reference>
<evidence type="ECO:0000259" key="5">
    <source>
        <dbReference type="Pfam" id="PF11265"/>
    </source>
</evidence>
<dbReference type="EMBL" id="JARAOO010000010">
    <property type="protein sequence ID" value="KAJ7954067.1"/>
    <property type="molecule type" value="Genomic_DNA"/>
</dbReference>
<comment type="similarity">
    <text evidence="1">Belongs to the Mediator complex subunit 25 family.</text>
</comment>
<keyword evidence="3" id="KW-0175">Coiled coil</keyword>
<accession>A0AAD7L9R7</accession>
<keyword evidence="7" id="KW-1185">Reference proteome</keyword>
<feature type="coiled-coil region" evidence="3">
    <location>
        <begin position="342"/>
        <end position="397"/>
    </location>
</feature>
<dbReference type="KEGG" id="qsa:O6P43_025682"/>
<dbReference type="PANTHER" id="PTHR12433:SF11">
    <property type="entry name" value="MEDIATOR OF RNA POLYMERASE II TRANSCRIPTION SUBUNIT 25"/>
    <property type="match status" value="1"/>
</dbReference>